<organism evidence="2 3">
    <name type="scientific">Pseudonocardia oroxyli</name>
    <dbReference type="NCBI Taxonomy" id="366584"/>
    <lineage>
        <taxon>Bacteria</taxon>
        <taxon>Bacillati</taxon>
        <taxon>Actinomycetota</taxon>
        <taxon>Actinomycetes</taxon>
        <taxon>Pseudonocardiales</taxon>
        <taxon>Pseudonocardiaceae</taxon>
        <taxon>Pseudonocardia</taxon>
    </lineage>
</organism>
<reference evidence="2 3" key="1">
    <citation type="submission" date="2016-10" db="EMBL/GenBank/DDBJ databases">
        <authorList>
            <person name="de Groot N.N."/>
        </authorList>
    </citation>
    <scope>NUCLEOTIDE SEQUENCE [LARGE SCALE GENOMIC DNA]</scope>
    <source>
        <strain evidence="2 3">CGMCC 4.3143</strain>
    </source>
</reference>
<dbReference type="Gene3D" id="3.40.430.10">
    <property type="entry name" value="Dihydrofolate Reductase, subunit A"/>
    <property type="match status" value="1"/>
</dbReference>
<accession>A0A1G7SRF3</accession>
<feature type="domain" description="Bacterial bifunctional deaminase-reductase C-terminal" evidence="1">
    <location>
        <begin position="118"/>
        <end position="179"/>
    </location>
</feature>
<dbReference type="GO" id="GO:0009231">
    <property type="term" value="P:riboflavin biosynthetic process"/>
    <property type="evidence" value="ECO:0007669"/>
    <property type="project" value="InterPro"/>
</dbReference>
<dbReference type="Proteomes" id="UP000198967">
    <property type="component" value="Unassembled WGS sequence"/>
</dbReference>
<sequence>MHKVIVAQFVSLDGVTEDPDGSAGSAHGGWAFRYGPGPVSGDKFGLGSVLDTGVNLFGRTTWELFAGLFATRDDDFSRSLSAMDKLVASRGRPDLARWAHSSLLTGELAATVRERVRRQDVLVTGSGSLVDQLIAQDLVDEFRLLVFPIVLGKGRRIFDAASAPLDRRLVSSEDAGAGVLRQTYERKDA</sequence>
<dbReference type="EMBL" id="FNBE01000010">
    <property type="protein sequence ID" value="SDG25364.1"/>
    <property type="molecule type" value="Genomic_DNA"/>
</dbReference>
<dbReference type="STRING" id="366584.SAMN05216377_11066"/>
<evidence type="ECO:0000259" key="1">
    <source>
        <dbReference type="Pfam" id="PF01872"/>
    </source>
</evidence>
<dbReference type="AlphaFoldDB" id="A0A1G7SRF3"/>
<dbReference type="InterPro" id="IPR024072">
    <property type="entry name" value="DHFR-like_dom_sf"/>
</dbReference>
<dbReference type="SUPFAM" id="SSF53597">
    <property type="entry name" value="Dihydrofolate reductase-like"/>
    <property type="match status" value="1"/>
</dbReference>
<name>A0A1G7SRF3_PSEOR</name>
<dbReference type="Pfam" id="PF01872">
    <property type="entry name" value="RibD_C"/>
    <property type="match status" value="1"/>
</dbReference>
<evidence type="ECO:0000313" key="2">
    <source>
        <dbReference type="EMBL" id="SDG25364.1"/>
    </source>
</evidence>
<dbReference type="RefSeq" id="WP_093085251.1">
    <property type="nucleotide sequence ID" value="NZ_FNBE01000010.1"/>
</dbReference>
<keyword evidence="3" id="KW-1185">Reference proteome</keyword>
<dbReference type="GO" id="GO:0008703">
    <property type="term" value="F:5-amino-6-(5-phosphoribosylamino)uracil reductase activity"/>
    <property type="evidence" value="ECO:0007669"/>
    <property type="project" value="InterPro"/>
</dbReference>
<dbReference type="InterPro" id="IPR002734">
    <property type="entry name" value="RibDG_C"/>
</dbReference>
<proteinExistence type="predicted"/>
<gene>
    <name evidence="2" type="ORF">SAMN05216377_11066</name>
</gene>
<evidence type="ECO:0000313" key="3">
    <source>
        <dbReference type="Proteomes" id="UP000198967"/>
    </source>
</evidence>
<dbReference type="OrthoDB" id="7342392at2"/>
<protein>
    <submittedName>
        <fullName evidence="2">RibD C-terminal domain-containing protein</fullName>
    </submittedName>
</protein>